<dbReference type="InterPro" id="IPR009100">
    <property type="entry name" value="AcylCoA_DH/oxidase_NM_dom_sf"/>
</dbReference>
<keyword evidence="1" id="KW-0285">Flavoprotein</keyword>
<dbReference type="Proteomes" id="UP000254387">
    <property type="component" value="Unassembled WGS sequence"/>
</dbReference>
<dbReference type="AlphaFoldDB" id="A0A378A477"/>
<dbReference type="InterPro" id="IPR052547">
    <property type="entry name" value="Mito_Isobutyryl-CoADH"/>
</dbReference>
<dbReference type="InterPro" id="IPR006091">
    <property type="entry name" value="Acyl-CoA_Oxase/DH_mid-dom"/>
</dbReference>
<evidence type="ECO:0000259" key="2">
    <source>
        <dbReference type="Pfam" id="PF02770"/>
    </source>
</evidence>
<proteinExistence type="predicted"/>
<dbReference type="Gene3D" id="1.20.140.10">
    <property type="entry name" value="Butyryl-CoA Dehydrogenase, subunit A, domain 3"/>
    <property type="match status" value="1"/>
</dbReference>
<dbReference type="Gene3D" id="2.40.110.10">
    <property type="entry name" value="Butyryl-CoA Dehydrogenase, subunit A, domain 2"/>
    <property type="match status" value="1"/>
</dbReference>
<dbReference type="PANTHER" id="PTHR43831">
    <property type="entry name" value="ISOBUTYRYL-COA DEHYDROGENASE"/>
    <property type="match status" value="1"/>
</dbReference>
<evidence type="ECO:0000256" key="1">
    <source>
        <dbReference type="ARBA" id="ARBA00022630"/>
    </source>
</evidence>
<dbReference type="Pfam" id="PF02770">
    <property type="entry name" value="Acyl-CoA_dh_M"/>
    <property type="match status" value="1"/>
</dbReference>
<gene>
    <name evidence="3" type="primary">ssuA_2</name>
    <name evidence="3" type="ORF">NCTC5053_01306</name>
</gene>
<organism evidence="3 4">
    <name type="scientific">Klebsiella pneumoniae</name>
    <dbReference type="NCBI Taxonomy" id="573"/>
    <lineage>
        <taxon>Bacteria</taxon>
        <taxon>Pseudomonadati</taxon>
        <taxon>Pseudomonadota</taxon>
        <taxon>Gammaproteobacteria</taxon>
        <taxon>Enterobacterales</taxon>
        <taxon>Enterobacteriaceae</taxon>
        <taxon>Klebsiella/Raoultella group</taxon>
        <taxon>Klebsiella</taxon>
        <taxon>Klebsiella pneumoniae complex</taxon>
    </lineage>
</organism>
<dbReference type="GO" id="GO:0016627">
    <property type="term" value="F:oxidoreductase activity, acting on the CH-CH group of donors"/>
    <property type="evidence" value="ECO:0007669"/>
    <property type="project" value="InterPro"/>
</dbReference>
<dbReference type="SUPFAM" id="SSF47203">
    <property type="entry name" value="Acyl-CoA dehydrogenase C-terminal domain-like"/>
    <property type="match status" value="1"/>
</dbReference>
<name>A0A378A477_KLEPN</name>
<dbReference type="PANTHER" id="PTHR43831:SF1">
    <property type="entry name" value="ISOBUTYRYL-COA DEHYDROGENASE, MITOCHONDRIAL"/>
    <property type="match status" value="1"/>
</dbReference>
<feature type="domain" description="Acyl-CoA oxidase/dehydrogenase middle" evidence="2">
    <location>
        <begin position="82"/>
        <end position="172"/>
    </location>
</feature>
<protein>
    <submittedName>
        <fullName evidence="3">Butyryl-CoA dehydrogenase</fullName>
    </submittedName>
</protein>
<accession>A0A378A477</accession>
<evidence type="ECO:0000313" key="4">
    <source>
        <dbReference type="Proteomes" id="UP000254387"/>
    </source>
</evidence>
<dbReference type="GO" id="GO:0050660">
    <property type="term" value="F:flavin adenine dinucleotide binding"/>
    <property type="evidence" value="ECO:0007669"/>
    <property type="project" value="InterPro"/>
</dbReference>
<dbReference type="InterPro" id="IPR037069">
    <property type="entry name" value="AcylCoA_DH/ox_N_sf"/>
</dbReference>
<dbReference type="EMBL" id="UGMN01000004">
    <property type="protein sequence ID" value="STU97722.1"/>
    <property type="molecule type" value="Genomic_DNA"/>
</dbReference>
<reference evidence="3 4" key="1">
    <citation type="submission" date="2018-06" db="EMBL/GenBank/DDBJ databases">
        <authorList>
            <consortium name="Pathogen Informatics"/>
            <person name="Doyle S."/>
        </authorList>
    </citation>
    <scope>NUCLEOTIDE SEQUENCE [LARGE SCALE GENOMIC DNA]</scope>
    <source>
        <strain evidence="3 4">NCTC5053</strain>
    </source>
</reference>
<evidence type="ECO:0000313" key="3">
    <source>
        <dbReference type="EMBL" id="STU97722.1"/>
    </source>
</evidence>
<dbReference type="SUPFAM" id="SSF56645">
    <property type="entry name" value="Acyl-CoA dehydrogenase NM domain-like"/>
    <property type="match status" value="1"/>
</dbReference>
<dbReference type="InterPro" id="IPR046373">
    <property type="entry name" value="Acyl-CoA_Oxase/DH_mid-dom_sf"/>
</dbReference>
<dbReference type="Gene3D" id="1.10.540.10">
    <property type="entry name" value="Acyl-CoA dehydrogenase/oxidase, N-terminal domain"/>
    <property type="match status" value="1"/>
</dbReference>
<dbReference type="Gene3D" id="3.40.190.10">
    <property type="entry name" value="Periplasmic binding protein-like II"/>
    <property type="match status" value="1"/>
</dbReference>
<dbReference type="CDD" id="cd00567">
    <property type="entry name" value="ACAD"/>
    <property type="match status" value="1"/>
</dbReference>
<dbReference type="SUPFAM" id="SSF53850">
    <property type="entry name" value="Periplasmic binding protein-like II"/>
    <property type="match status" value="1"/>
</dbReference>
<sequence>MRGLVKSRRAASCGGAGASLAQLQQVIAAIAWGEPATALIVCMQYLHHLRLAENDAWHAPLRQQVFHDAVEHGGLINSLRVEPELGSPARGGLPDTVATRRAEGWDISGHKIYTTGIEGLRWLAVWARSDDNPPLVGTWLVPGDSPGITVVKSWDHAGMRATGSHEVIFNHVRVAAEHAVDVWPADAPPAAQAEPFRLFANRQTALLAAIYDSIAHAAHDWLVRWLAGRVPAGLGHPLSRLPRVQEKVGQIAGLLLVNRSLLEQAAALRFSAIEANLAKVTITDNAIQAVNIALELTGNHGSQPTKPAGTPLPQCALRTGTYPTERQRLAGSRQLRLSITRIITMRLSFSGRVAAALMLLALGGYATAQERLTLRIADQKGGMRSQLEAANALQNLPYDIKWAEFPAAAPLAEALNAGAVDAGIIGDAPLLFALANVRRSKLLPWIKATRRGPRCWYPPAAR</sequence>
<dbReference type="InterPro" id="IPR036250">
    <property type="entry name" value="AcylCo_DH-like_C"/>
</dbReference>